<accession>A0A6A6D025</accession>
<protein>
    <recommendedName>
        <fullName evidence="5">Apple domain-containing protein</fullName>
    </recommendedName>
</protein>
<feature type="region of interest" description="Disordered" evidence="1">
    <location>
        <begin position="130"/>
        <end position="154"/>
    </location>
</feature>
<proteinExistence type="predicted"/>
<dbReference type="OrthoDB" id="3645242at2759"/>
<sequence>MKSLLPIAAVLTASAIPALAKHRAHFKPSDKFDNFDKFSLKTQKPRAETCKLTDDLCVTCDGGNVTDTGGQDWAVSCGWSISSEDEDPVEGDTSPQICIEACDDDDDCWAVNLAANGSCTLVTGDPKGLSRRPGTTSLVRLAGSDDEPDVTSTSTSRVKITATIYGPGATPPAQVSITSTTSAAPAASSSATCDLRLTNLCPRCDGRQVETEDGSAYKISCESDLYSNSSYSPQEWMSPGECLTECDKFEWCKGTVYYDDRSCELARGEDVFPTSKADYTAFLPVSTEVAAAAKTSPSAFPTIFPANYTKPSSTGEPTFSILPISSGCDLEAPTCPQCDGFPYVDKLHGSYTVMCGVEPDCVSTSVFREEAENVEYCIQSCDQDATCLGLKWFPEYNACHLCRQGVELDNRTSEQLTYVLLVADIDGDDDDGTTTTSTTTHRTTVNPTHTLVPPVTRSITDLPRPFTTNSVNAVGPVGPVIPSSIASATRINPGGSIINVTSAKSTASVIHLTSSSLPPTITNIAAVSCPASNHSVYVVPDSGNYFAVACDNMFTAAHSQYTTATDFAACAASCTAQCDGIQFGYETRCGLYTDISIIGSAAGWTVAASITFPIPASTAAVTLATSSQRRYSNSTAA</sequence>
<evidence type="ECO:0000256" key="1">
    <source>
        <dbReference type="SAM" id="MobiDB-lite"/>
    </source>
</evidence>
<keyword evidence="2" id="KW-0732">Signal</keyword>
<dbReference type="AlphaFoldDB" id="A0A6A6D025"/>
<name>A0A6A6D025_ZASCE</name>
<organism evidence="3 4">
    <name type="scientific">Zasmidium cellare ATCC 36951</name>
    <dbReference type="NCBI Taxonomy" id="1080233"/>
    <lineage>
        <taxon>Eukaryota</taxon>
        <taxon>Fungi</taxon>
        <taxon>Dikarya</taxon>
        <taxon>Ascomycota</taxon>
        <taxon>Pezizomycotina</taxon>
        <taxon>Dothideomycetes</taxon>
        <taxon>Dothideomycetidae</taxon>
        <taxon>Mycosphaerellales</taxon>
        <taxon>Mycosphaerellaceae</taxon>
        <taxon>Zasmidium</taxon>
    </lineage>
</organism>
<feature type="signal peptide" evidence="2">
    <location>
        <begin position="1"/>
        <end position="20"/>
    </location>
</feature>
<keyword evidence="4" id="KW-1185">Reference proteome</keyword>
<dbReference type="RefSeq" id="XP_033671875.1">
    <property type="nucleotide sequence ID" value="XM_033804719.1"/>
</dbReference>
<evidence type="ECO:0000313" key="3">
    <source>
        <dbReference type="EMBL" id="KAF2170986.1"/>
    </source>
</evidence>
<reference evidence="3" key="1">
    <citation type="journal article" date="2020" name="Stud. Mycol.">
        <title>101 Dothideomycetes genomes: a test case for predicting lifestyles and emergence of pathogens.</title>
        <authorList>
            <person name="Haridas S."/>
            <person name="Albert R."/>
            <person name="Binder M."/>
            <person name="Bloem J."/>
            <person name="Labutti K."/>
            <person name="Salamov A."/>
            <person name="Andreopoulos B."/>
            <person name="Baker S."/>
            <person name="Barry K."/>
            <person name="Bills G."/>
            <person name="Bluhm B."/>
            <person name="Cannon C."/>
            <person name="Castanera R."/>
            <person name="Culley D."/>
            <person name="Daum C."/>
            <person name="Ezra D."/>
            <person name="Gonzalez J."/>
            <person name="Henrissat B."/>
            <person name="Kuo A."/>
            <person name="Liang C."/>
            <person name="Lipzen A."/>
            <person name="Lutzoni F."/>
            <person name="Magnuson J."/>
            <person name="Mondo S."/>
            <person name="Nolan M."/>
            <person name="Ohm R."/>
            <person name="Pangilinan J."/>
            <person name="Park H.-J."/>
            <person name="Ramirez L."/>
            <person name="Alfaro M."/>
            <person name="Sun H."/>
            <person name="Tritt A."/>
            <person name="Yoshinaga Y."/>
            <person name="Zwiers L.-H."/>
            <person name="Turgeon B."/>
            <person name="Goodwin S."/>
            <person name="Spatafora J."/>
            <person name="Crous P."/>
            <person name="Grigoriev I."/>
        </authorList>
    </citation>
    <scope>NUCLEOTIDE SEQUENCE</scope>
    <source>
        <strain evidence="3">ATCC 36951</strain>
    </source>
</reference>
<gene>
    <name evidence="3" type="ORF">M409DRAFT_18958</name>
</gene>
<dbReference type="GeneID" id="54557991"/>
<dbReference type="Proteomes" id="UP000799537">
    <property type="component" value="Unassembled WGS sequence"/>
</dbReference>
<evidence type="ECO:0000256" key="2">
    <source>
        <dbReference type="SAM" id="SignalP"/>
    </source>
</evidence>
<evidence type="ECO:0000313" key="4">
    <source>
        <dbReference type="Proteomes" id="UP000799537"/>
    </source>
</evidence>
<dbReference type="EMBL" id="ML993584">
    <property type="protein sequence ID" value="KAF2170986.1"/>
    <property type="molecule type" value="Genomic_DNA"/>
</dbReference>
<evidence type="ECO:0008006" key="5">
    <source>
        <dbReference type="Google" id="ProtNLM"/>
    </source>
</evidence>
<feature type="chain" id="PRO_5025510071" description="Apple domain-containing protein" evidence="2">
    <location>
        <begin position="21"/>
        <end position="637"/>
    </location>
</feature>